<comment type="caution">
    <text evidence="1">The sequence shown here is derived from an EMBL/GenBank/DDBJ whole genome shotgun (WGS) entry which is preliminary data.</text>
</comment>
<organism evidence="1 2">
    <name type="scientific">Pelagomonas calceolata</name>
    <dbReference type="NCBI Taxonomy" id="35677"/>
    <lineage>
        <taxon>Eukaryota</taxon>
        <taxon>Sar</taxon>
        <taxon>Stramenopiles</taxon>
        <taxon>Ochrophyta</taxon>
        <taxon>Pelagophyceae</taxon>
        <taxon>Pelagomonadales</taxon>
        <taxon>Pelagomonadaceae</taxon>
        <taxon>Pelagomonas</taxon>
    </lineage>
</organism>
<name>A0A8J2WWU8_9STRA</name>
<evidence type="ECO:0000313" key="2">
    <source>
        <dbReference type="Proteomes" id="UP000789595"/>
    </source>
</evidence>
<dbReference type="AlphaFoldDB" id="A0A8J2WWU8"/>
<dbReference type="OrthoDB" id="10031679at2759"/>
<dbReference type="Pfam" id="PF13374">
    <property type="entry name" value="TPR_10"/>
    <property type="match status" value="1"/>
</dbReference>
<protein>
    <recommendedName>
        <fullName evidence="3">Tetratricopeptide repeat protein</fullName>
    </recommendedName>
</protein>
<dbReference type="EMBL" id="CAKKNE010000003">
    <property type="protein sequence ID" value="CAH0370674.1"/>
    <property type="molecule type" value="Genomic_DNA"/>
</dbReference>
<accession>A0A8J2WWU8</accession>
<proteinExistence type="predicted"/>
<dbReference type="Gene3D" id="1.25.40.10">
    <property type="entry name" value="Tetratricopeptide repeat domain"/>
    <property type="match status" value="1"/>
</dbReference>
<keyword evidence="2" id="KW-1185">Reference proteome</keyword>
<dbReference type="InterPro" id="IPR011990">
    <property type="entry name" value="TPR-like_helical_dom_sf"/>
</dbReference>
<gene>
    <name evidence="1" type="ORF">PECAL_3P05710</name>
</gene>
<dbReference type="Proteomes" id="UP000789595">
    <property type="component" value="Unassembled WGS sequence"/>
</dbReference>
<reference evidence="1" key="1">
    <citation type="submission" date="2021-11" db="EMBL/GenBank/DDBJ databases">
        <authorList>
            <consortium name="Genoscope - CEA"/>
            <person name="William W."/>
        </authorList>
    </citation>
    <scope>NUCLEOTIDE SEQUENCE</scope>
</reference>
<dbReference type="SUPFAM" id="SSF48452">
    <property type="entry name" value="TPR-like"/>
    <property type="match status" value="1"/>
</dbReference>
<sequence length="193" mass="21143">MTVLGNGLTVVDHHEEALSVKEAELSVKRRVGASRGDLLVVQGNIANTYDMLGRKEEALRLNRDVYSGRVKLNGEEHEHTLVAANNYAASLIGLQRFEEVKVIMRKTIPAVRRVLGDSHGSALGMRRLYATALYRDPAATLDDLHEAVMTLEETARTARRVLGGAHPLTARIEDALQKARAARDSKETPPGSV</sequence>
<evidence type="ECO:0000313" key="1">
    <source>
        <dbReference type="EMBL" id="CAH0370674.1"/>
    </source>
</evidence>
<evidence type="ECO:0008006" key="3">
    <source>
        <dbReference type="Google" id="ProtNLM"/>
    </source>
</evidence>